<dbReference type="Proteomes" id="UP000039865">
    <property type="component" value="Unassembled WGS sequence"/>
</dbReference>
<keyword evidence="2" id="KW-1185">Reference proteome</keyword>
<name>A0A078AG62_STYLE</name>
<dbReference type="EMBL" id="CCKQ01008996">
    <property type="protein sequence ID" value="CDW80467.1"/>
    <property type="molecule type" value="Genomic_DNA"/>
</dbReference>
<protein>
    <recommendedName>
        <fullName evidence="3">Transcription initiation factor IIF subunit beta</fullName>
    </recommendedName>
</protein>
<reference evidence="1 2" key="1">
    <citation type="submission" date="2014-06" db="EMBL/GenBank/DDBJ databases">
        <authorList>
            <person name="Swart Estienne"/>
        </authorList>
    </citation>
    <scope>NUCLEOTIDE SEQUENCE [LARGE SCALE GENOMIC DNA]</scope>
    <source>
        <strain evidence="1 2">130c</strain>
    </source>
</reference>
<dbReference type="Gene3D" id="1.10.10.10">
    <property type="entry name" value="Winged helix-like DNA-binding domain superfamily/Winged helix DNA-binding domain"/>
    <property type="match status" value="1"/>
</dbReference>
<evidence type="ECO:0000313" key="2">
    <source>
        <dbReference type="Proteomes" id="UP000039865"/>
    </source>
</evidence>
<proteinExistence type="predicted"/>
<gene>
    <name evidence="1" type="primary">Contig14439.g15382</name>
    <name evidence="1" type="ORF">STYLEM_9465</name>
</gene>
<dbReference type="InParanoid" id="A0A078AG62"/>
<dbReference type="AlphaFoldDB" id="A0A078AG62"/>
<evidence type="ECO:0000313" key="1">
    <source>
        <dbReference type="EMBL" id="CDW80467.1"/>
    </source>
</evidence>
<accession>A0A078AG62</accession>
<evidence type="ECO:0008006" key="3">
    <source>
        <dbReference type="Google" id="ProtNLM"/>
    </source>
</evidence>
<dbReference type="InterPro" id="IPR036388">
    <property type="entry name" value="WH-like_DNA-bd_sf"/>
</dbReference>
<sequence length="257" mass="29725">MQSKSAIDIMNLKNGEAFIIKLPNQVYQDLQAILEPDDYFQDDCYIEVGEFVYDFKDQKASLEFLSENSQPHILDIMNVDSLKCESRSQFKVLMSENSTTSNIQGSFTNLLGKRQKLLNSIDHEVLTMPRNYQVKRQKINANQNQLVSVRDTCIITDKVLKLNLGSQIFDLKENKDSNIQNVKKNPMKIAKVNRKSLTSDQIRELLIRLFNSQKVMNYQEIQSIMKNPDGPLRLILGEICEFDKKTKTYSLKSFLQI</sequence>
<organism evidence="1 2">
    <name type="scientific">Stylonychia lemnae</name>
    <name type="common">Ciliate</name>
    <dbReference type="NCBI Taxonomy" id="5949"/>
    <lineage>
        <taxon>Eukaryota</taxon>
        <taxon>Sar</taxon>
        <taxon>Alveolata</taxon>
        <taxon>Ciliophora</taxon>
        <taxon>Intramacronucleata</taxon>
        <taxon>Spirotrichea</taxon>
        <taxon>Stichotrichia</taxon>
        <taxon>Sporadotrichida</taxon>
        <taxon>Oxytrichidae</taxon>
        <taxon>Stylonychinae</taxon>
        <taxon>Stylonychia</taxon>
    </lineage>
</organism>